<dbReference type="AlphaFoldDB" id="A0A4C1XRZ9"/>
<proteinExistence type="predicted"/>
<name>A0A4C1XRZ9_EUMVA</name>
<comment type="caution">
    <text evidence="1">The sequence shown here is derived from an EMBL/GenBank/DDBJ whole genome shotgun (WGS) entry which is preliminary data.</text>
</comment>
<evidence type="ECO:0000313" key="1">
    <source>
        <dbReference type="EMBL" id="GBP66661.1"/>
    </source>
</evidence>
<dbReference type="EMBL" id="BGZK01000963">
    <property type="protein sequence ID" value="GBP66661.1"/>
    <property type="molecule type" value="Genomic_DNA"/>
</dbReference>
<gene>
    <name evidence="1" type="ORF">EVAR_50486_1</name>
</gene>
<dbReference type="Proteomes" id="UP000299102">
    <property type="component" value="Unassembled WGS sequence"/>
</dbReference>
<keyword evidence="2" id="KW-1185">Reference proteome</keyword>
<protein>
    <submittedName>
        <fullName evidence="1">Uncharacterized protein</fullName>
    </submittedName>
</protein>
<organism evidence="1 2">
    <name type="scientific">Eumeta variegata</name>
    <name type="common">Bagworm moth</name>
    <name type="synonym">Eumeta japonica</name>
    <dbReference type="NCBI Taxonomy" id="151549"/>
    <lineage>
        <taxon>Eukaryota</taxon>
        <taxon>Metazoa</taxon>
        <taxon>Ecdysozoa</taxon>
        <taxon>Arthropoda</taxon>
        <taxon>Hexapoda</taxon>
        <taxon>Insecta</taxon>
        <taxon>Pterygota</taxon>
        <taxon>Neoptera</taxon>
        <taxon>Endopterygota</taxon>
        <taxon>Lepidoptera</taxon>
        <taxon>Glossata</taxon>
        <taxon>Ditrysia</taxon>
        <taxon>Tineoidea</taxon>
        <taxon>Psychidae</taxon>
        <taxon>Oiketicinae</taxon>
        <taxon>Eumeta</taxon>
    </lineage>
</organism>
<evidence type="ECO:0000313" key="2">
    <source>
        <dbReference type="Proteomes" id="UP000299102"/>
    </source>
</evidence>
<sequence>MCLSRAVANLAAARRWASSTLEIPHAHRTGRNSFRYCFSYKSETEKSNWGTGARLSGVTSRAGGALLGPVFENVRVHALGPPAECPLRRRRPLRCEINSFFSPFDFRIFMI</sequence>
<reference evidence="1 2" key="1">
    <citation type="journal article" date="2019" name="Commun. Biol.">
        <title>The bagworm genome reveals a unique fibroin gene that provides high tensile strength.</title>
        <authorList>
            <person name="Kono N."/>
            <person name="Nakamura H."/>
            <person name="Ohtoshi R."/>
            <person name="Tomita M."/>
            <person name="Numata K."/>
            <person name="Arakawa K."/>
        </authorList>
    </citation>
    <scope>NUCLEOTIDE SEQUENCE [LARGE SCALE GENOMIC DNA]</scope>
</reference>
<accession>A0A4C1XRZ9</accession>